<dbReference type="Proteomes" id="UP001250656">
    <property type="component" value="Unassembled WGS sequence"/>
</dbReference>
<accession>A0ABU3L2U3</accession>
<proteinExistence type="predicted"/>
<keyword evidence="3" id="KW-1185">Reference proteome</keyword>
<gene>
    <name evidence="2" type="ORF">RQM65_05260</name>
</gene>
<evidence type="ECO:0000313" key="2">
    <source>
        <dbReference type="EMBL" id="MDT7828071.1"/>
    </source>
</evidence>
<protein>
    <submittedName>
        <fullName evidence="2">Uncharacterized protein</fullName>
    </submittedName>
</protein>
<reference evidence="2 3" key="1">
    <citation type="submission" date="2023-09" db="EMBL/GenBank/DDBJ databases">
        <title>Novel taxa isolated from Blanes Bay.</title>
        <authorList>
            <person name="Rey-Velasco X."/>
            <person name="Lucena T."/>
        </authorList>
    </citation>
    <scope>NUCLEOTIDE SEQUENCE [LARGE SCALE GENOMIC DNA]</scope>
    <source>
        <strain evidence="2 3">S334</strain>
    </source>
</reference>
<keyword evidence="1" id="KW-0732">Signal</keyword>
<name>A0ABU3L2U3_9FLAO</name>
<feature type="chain" id="PRO_5045213546" evidence="1">
    <location>
        <begin position="20"/>
        <end position="650"/>
    </location>
</feature>
<comment type="caution">
    <text evidence="2">The sequence shown here is derived from an EMBL/GenBank/DDBJ whole genome shotgun (WGS) entry which is preliminary data.</text>
</comment>
<dbReference type="RefSeq" id="WP_314013198.1">
    <property type="nucleotide sequence ID" value="NZ_JAVTTP010000001.1"/>
</dbReference>
<organism evidence="2 3">
    <name type="scientific">Pricia mediterranea</name>
    <dbReference type="NCBI Taxonomy" id="3076079"/>
    <lineage>
        <taxon>Bacteria</taxon>
        <taxon>Pseudomonadati</taxon>
        <taxon>Bacteroidota</taxon>
        <taxon>Flavobacteriia</taxon>
        <taxon>Flavobacteriales</taxon>
        <taxon>Flavobacteriaceae</taxon>
        <taxon>Pricia</taxon>
    </lineage>
</organism>
<dbReference type="EMBL" id="JAVTTP010000001">
    <property type="protein sequence ID" value="MDT7828071.1"/>
    <property type="molecule type" value="Genomic_DNA"/>
</dbReference>
<feature type="signal peptide" evidence="1">
    <location>
        <begin position="1"/>
        <end position="19"/>
    </location>
</feature>
<sequence>MKWIIPFTLLVLLTCNTFAQTPEKVSYQAVIRDNNNKLLTNSKVNLNIILRQGSPDGYIAYQENHQARTNVNGLVSLQIGEGNKEVGEFSGIDWSQGPYFIETQLDVKNTQDFSVTGVSEMLSVPYALHAKSADSFTGDGNELAFDKWDKDITDDFSGSFNDLSEVPDLYTKNQVDSLVINLDGGDGIVQSLNLEDEKLSISGGNSISFNNWDTNAADDFSGSFKDLSEVPNLYTKSQVDSLFVNIAGGDGIVQSLNLEGKNLSISGGNVISFDNWDTNATDDFDGVYSKLIGTPDVYTKTELYTKNEIDNLVSGIEGRAGSTSQNLSLDATELSISGGNTIFFDNWDTDVSDDFSGNYNDLQNQPSLFSGNYSDLKNAPALFSGKFNDLAGVPNIYTKNQVDSLVLNLDDGDGIMQSLNLEGEELSISGGNSIYFDNWDTDASDDFDGAYSNLTGTPDIYTKTELYTKTEVDNLVSGIEGGGGSTSQNLSLDANELSISGGNTISFNNWDTDASNDFDGEYTSLNGAPKVYTQDEVNAIKAEILLYVKDNYSPKASIVSFSSSRNVLSNDVGNTLACTTSATLTINTEFTGMKVGDIINLEVHGTTLTVNGATGVIINGNSGGIISIGNNSAYTGGLIRKLDNNSYIVL</sequence>
<evidence type="ECO:0000313" key="3">
    <source>
        <dbReference type="Proteomes" id="UP001250656"/>
    </source>
</evidence>
<evidence type="ECO:0000256" key="1">
    <source>
        <dbReference type="SAM" id="SignalP"/>
    </source>
</evidence>